<evidence type="ECO:0000313" key="4">
    <source>
        <dbReference type="EMBL" id="OWK32629.1"/>
    </source>
</evidence>
<accession>A0A245ZSA2</accession>
<protein>
    <submittedName>
        <fullName evidence="4">Thioesterase superfamily protein</fullName>
    </submittedName>
</protein>
<comment type="caution">
    <text evidence="4">The sequence shown here is derived from an EMBL/GenBank/DDBJ whole genome shotgun (WGS) entry which is preliminary data.</text>
</comment>
<evidence type="ECO:0000256" key="1">
    <source>
        <dbReference type="ARBA" id="ARBA00008324"/>
    </source>
</evidence>
<proteinExistence type="inferred from homology"/>
<dbReference type="Gene3D" id="3.10.129.10">
    <property type="entry name" value="Hotdog Thioesterase"/>
    <property type="match status" value="1"/>
</dbReference>
<sequence length="144" mass="15192">MSDQDPAIHELSRTLGLVRVIEMDPAGRARLEYLAGQHMCHSGGVVQGGFVTGWIDAAMAHAAIAMGGPDIVPVSLELKVSFFAPARPGSVIAEGWVERRGRSTCFFEGRLLDSAGKVLAKASSTLMLAARERVEQASKSAAAS</sequence>
<dbReference type="GO" id="GO:0047617">
    <property type="term" value="F:fatty acyl-CoA hydrolase activity"/>
    <property type="evidence" value="ECO:0007669"/>
    <property type="project" value="InterPro"/>
</dbReference>
<dbReference type="Pfam" id="PF03061">
    <property type="entry name" value="4HBT"/>
    <property type="match status" value="1"/>
</dbReference>
<reference evidence="4 5" key="1">
    <citation type="submission" date="2017-03" db="EMBL/GenBank/DDBJ databases">
        <title>Genome sequence of Sphingomonas mucosissima DSM 17494.</title>
        <authorList>
            <person name="Poehlein A."/>
            <person name="Wuebbeler J.H."/>
            <person name="Steinbuechel A."/>
            <person name="Daniel R."/>
        </authorList>
    </citation>
    <scope>NUCLEOTIDE SEQUENCE [LARGE SCALE GENOMIC DNA]</scope>
    <source>
        <strain evidence="4 5">DSM 17494</strain>
    </source>
</reference>
<evidence type="ECO:0000313" key="5">
    <source>
        <dbReference type="Proteomes" id="UP000197783"/>
    </source>
</evidence>
<dbReference type="NCBIfam" id="TIGR00369">
    <property type="entry name" value="unchar_dom_1"/>
    <property type="match status" value="1"/>
</dbReference>
<dbReference type="InterPro" id="IPR029069">
    <property type="entry name" value="HotDog_dom_sf"/>
</dbReference>
<dbReference type="PANTHER" id="PTHR21660:SF1">
    <property type="entry name" value="ACYL-COENZYME A THIOESTERASE 13"/>
    <property type="match status" value="1"/>
</dbReference>
<dbReference type="EMBL" id="NBBJ01000001">
    <property type="protein sequence ID" value="OWK32629.1"/>
    <property type="molecule type" value="Genomic_DNA"/>
</dbReference>
<dbReference type="CDD" id="cd03443">
    <property type="entry name" value="PaaI_thioesterase"/>
    <property type="match status" value="1"/>
</dbReference>
<dbReference type="OrthoDB" id="9813282at2"/>
<organism evidence="4 5">
    <name type="scientific">Sphingomonas mucosissima</name>
    <dbReference type="NCBI Taxonomy" id="370959"/>
    <lineage>
        <taxon>Bacteria</taxon>
        <taxon>Pseudomonadati</taxon>
        <taxon>Pseudomonadota</taxon>
        <taxon>Alphaproteobacteria</taxon>
        <taxon>Sphingomonadales</taxon>
        <taxon>Sphingomonadaceae</taxon>
        <taxon>Sphingomonas</taxon>
    </lineage>
</organism>
<feature type="domain" description="Thioesterase" evidence="3">
    <location>
        <begin position="43"/>
        <end position="118"/>
    </location>
</feature>
<keyword evidence="2" id="KW-0378">Hydrolase</keyword>
<dbReference type="SUPFAM" id="SSF54637">
    <property type="entry name" value="Thioesterase/thiol ester dehydrase-isomerase"/>
    <property type="match status" value="1"/>
</dbReference>
<name>A0A245ZSA2_9SPHN</name>
<dbReference type="Proteomes" id="UP000197783">
    <property type="component" value="Unassembled WGS sequence"/>
</dbReference>
<dbReference type="AlphaFoldDB" id="A0A245ZSA2"/>
<dbReference type="RefSeq" id="WP_088332384.1">
    <property type="nucleotide sequence ID" value="NZ_NBBJ01000001.1"/>
</dbReference>
<gene>
    <name evidence="4" type="ORF">SPMU_09660</name>
</gene>
<dbReference type="InterPro" id="IPR003736">
    <property type="entry name" value="PAAI_dom"/>
</dbReference>
<evidence type="ECO:0000259" key="3">
    <source>
        <dbReference type="Pfam" id="PF03061"/>
    </source>
</evidence>
<evidence type="ECO:0000256" key="2">
    <source>
        <dbReference type="ARBA" id="ARBA00022801"/>
    </source>
</evidence>
<comment type="similarity">
    <text evidence="1">Belongs to the thioesterase PaaI family.</text>
</comment>
<dbReference type="PANTHER" id="PTHR21660">
    <property type="entry name" value="THIOESTERASE SUPERFAMILY MEMBER-RELATED"/>
    <property type="match status" value="1"/>
</dbReference>
<keyword evidence="5" id="KW-1185">Reference proteome</keyword>
<dbReference type="InterPro" id="IPR039298">
    <property type="entry name" value="ACOT13"/>
</dbReference>
<dbReference type="InterPro" id="IPR006683">
    <property type="entry name" value="Thioestr_dom"/>
</dbReference>